<dbReference type="GeneID" id="27691488"/>
<protein>
    <recommendedName>
        <fullName evidence="7">Importin N-terminal domain-containing protein</fullName>
    </recommendedName>
</protein>
<evidence type="ECO:0000313" key="9">
    <source>
        <dbReference type="Proteomes" id="UP000053201"/>
    </source>
</evidence>
<dbReference type="GO" id="GO:0005829">
    <property type="term" value="C:cytosol"/>
    <property type="evidence" value="ECO:0007669"/>
    <property type="project" value="TreeGrafter"/>
</dbReference>
<dbReference type="PANTHER" id="PTHR10997">
    <property type="entry name" value="IMPORTIN-7, 8, 11"/>
    <property type="match status" value="1"/>
</dbReference>
<evidence type="ECO:0000259" key="7">
    <source>
        <dbReference type="PROSITE" id="PS50166"/>
    </source>
</evidence>
<keyword evidence="4" id="KW-0963">Cytoplasm</keyword>
<dbReference type="InParanoid" id="A0A0L0H4I1"/>
<dbReference type="Pfam" id="PF08506">
    <property type="entry name" value="Cse1"/>
    <property type="match status" value="1"/>
</dbReference>
<dbReference type="PROSITE" id="PS50166">
    <property type="entry name" value="IMPORTIN_B_NT"/>
    <property type="match status" value="1"/>
</dbReference>
<dbReference type="InterPro" id="IPR013713">
    <property type="entry name" value="XPO2_central"/>
</dbReference>
<organism evidence="8 9">
    <name type="scientific">Spizellomyces punctatus (strain DAOM BR117)</name>
    <dbReference type="NCBI Taxonomy" id="645134"/>
    <lineage>
        <taxon>Eukaryota</taxon>
        <taxon>Fungi</taxon>
        <taxon>Fungi incertae sedis</taxon>
        <taxon>Chytridiomycota</taxon>
        <taxon>Chytridiomycota incertae sedis</taxon>
        <taxon>Chytridiomycetes</taxon>
        <taxon>Spizellomycetales</taxon>
        <taxon>Spizellomycetaceae</taxon>
        <taxon>Spizellomyces</taxon>
    </lineage>
</organism>
<evidence type="ECO:0000256" key="4">
    <source>
        <dbReference type="ARBA" id="ARBA00022490"/>
    </source>
</evidence>
<evidence type="ECO:0000256" key="5">
    <source>
        <dbReference type="ARBA" id="ARBA00022927"/>
    </source>
</evidence>
<dbReference type="eggNOG" id="KOG1991">
    <property type="taxonomic scope" value="Eukaryota"/>
</dbReference>
<accession>A0A0L0H4I1</accession>
<proteinExistence type="predicted"/>
<dbReference type="RefSeq" id="XP_016604460.1">
    <property type="nucleotide sequence ID" value="XM_016756475.1"/>
</dbReference>
<keyword evidence="6" id="KW-0539">Nucleus</keyword>
<gene>
    <name evidence="8" type="ORF">SPPG_08317</name>
</gene>
<reference evidence="8 9" key="1">
    <citation type="submission" date="2009-08" db="EMBL/GenBank/DDBJ databases">
        <title>The Genome Sequence of Spizellomyces punctatus strain DAOM BR117.</title>
        <authorList>
            <consortium name="The Broad Institute Genome Sequencing Platform"/>
            <person name="Russ C."/>
            <person name="Cuomo C."/>
            <person name="Shea T."/>
            <person name="Young S.K."/>
            <person name="Zeng Q."/>
            <person name="Koehrsen M."/>
            <person name="Haas B."/>
            <person name="Borodovsky M."/>
            <person name="Guigo R."/>
            <person name="Alvarado L."/>
            <person name="Berlin A."/>
            <person name="Bochicchio J."/>
            <person name="Borenstein D."/>
            <person name="Chapman S."/>
            <person name="Chen Z."/>
            <person name="Engels R."/>
            <person name="Freedman E."/>
            <person name="Gellesch M."/>
            <person name="Goldberg J."/>
            <person name="Griggs A."/>
            <person name="Gujja S."/>
            <person name="Heiman D."/>
            <person name="Hepburn T."/>
            <person name="Howarth C."/>
            <person name="Jen D."/>
            <person name="Larson L."/>
            <person name="Lewis B."/>
            <person name="Mehta T."/>
            <person name="Park D."/>
            <person name="Pearson M."/>
            <person name="Roberts A."/>
            <person name="Saif S."/>
            <person name="Shenoy N."/>
            <person name="Sisk P."/>
            <person name="Stolte C."/>
            <person name="Sykes S."/>
            <person name="Thomson T."/>
            <person name="Walk T."/>
            <person name="White J."/>
            <person name="Yandava C."/>
            <person name="Burger G."/>
            <person name="Gray M.W."/>
            <person name="Holland P.W.H."/>
            <person name="King N."/>
            <person name="Lang F.B.F."/>
            <person name="Roger A.J."/>
            <person name="Ruiz-Trillo I."/>
            <person name="Lander E."/>
            <person name="Nusbaum C."/>
        </authorList>
    </citation>
    <scope>NUCLEOTIDE SEQUENCE [LARGE SCALE GENOMIC DNA]</scope>
    <source>
        <strain evidence="8 9">DAOM BR117</strain>
    </source>
</reference>
<dbReference type="Proteomes" id="UP000053201">
    <property type="component" value="Unassembled WGS sequence"/>
</dbReference>
<dbReference type="SUPFAM" id="SSF48371">
    <property type="entry name" value="ARM repeat"/>
    <property type="match status" value="1"/>
</dbReference>
<dbReference type="OMA" id="WVAKTSW"/>
<name>A0A0L0H4I1_SPIPD</name>
<feature type="domain" description="Importin N-terminal" evidence="7">
    <location>
        <begin position="24"/>
        <end position="96"/>
    </location>
</feature>
<evidence type="ECO:0000256" key="6">
    <source>
        <dbReference type="ARBA" id="ARBA00023242"/>
    </source>
</evidence>
<dbReference type="InterPro" id="IPR011989">
    <property type="entry name" value="ARM-like"/>
</dbReference>
<dbReference type="GO" id="GO:0005635">
    <property type="term" value="C:nuclear envelope"/>
    <property type="evidence" value="ECO:0007669"/>
    <property type="project" value="TreeGrafter"/>
</dbReference>
<dbReference type="FunCoup" id="A0A0L0H4I1">
    <property type="interactions" value="775"/>
</dbReference>
<dbReference type="Pfam" id="PF03810">
    <property type="entry name" value="IBN_N"/>
    <property type="match status" value="1"/>
</dbReference>
<evidence type="ECO:0000256" key="3">
    <source>
        <dbReference type="ARBA" id="ARBA00022448"/>
    </source>
</evidence>
<dbReference type="VEuPathDB" id="FungiDB:SPPG_08317"/>
<keyword evidence="3" id="KW-0813">Transport</keyword>
<dbReference type="PANTHER" id="PTHR10997:SF18">
    <property type="entry name" value="D-IMPORTIN 7_RANBP7"/>
    <property type="match status" value="1"/>
</dbReference>
<dbReference type="InterPro" id="IPR016024">
    <property type="entry name" value="ARM-type_fold"/>
</dbReference>
<dbReference type="SMART" id="SM00913">
    <property type="entry name" value="IBN_N"/>
    <property type="match status" value="1"/>
</dbReference>
<dbReference type="GO" id="GO:0006606">
    <property type="term" value="P:protein import into nucleus"/>
    <property type="evidence" value="ECO:0007669"/>
    <property type="project" value="TreeGrafter"/>
</dbReference>
<dbReference type="OrthoDB" id="760868at2759"/>
<dbReference type="GO" id="GO:0031267">
    <property type="term" value="F:small GTPase binding"/>
    <property type="evidence" value="ECO:0007669"/>
    <property type="project" value="InterPro"/>
</dbReference>
<keyword evidence="9" id="KW-1185">Reference proteome</keyword>
<evidence type="ECO:0000313" key="8">
    <source>
        <dbReference type="EMBL" id="KNC96420.1"/>
    </source>
</evidence>
<dbReference type="InterPro" id="IPR001494">
    <property type="entry name" value="Importin-beta_N"/>
</dbReference>
<dbReference type="Gene3D" id="1.25.10.10">
    <property type="entry name" value="Leucine-rich Repeat Variant"/>
    <property type="match status" value="1"/>
</dbReference>
<evidence type="ECO:0000256" key="1">
    <source>
        <dbReference type="ARBA" id="ARBA00004123"/>
    </source>
</evidence>
<keyword evidence="5" id="KW-0653">Protein transport</keyword>
<comment type="subcellular location">
    <subcellularLocation>
        <location evidence="2">Cytoplasm</location>
    </subcellularLocation>
    <subcellularLocation>
        <location evidence="1">Nucleus</location>
    </subcellularLocation>
</comment>
<sequence length="1035" mass="117986">MDAGVLYRLFEATVHPDHNVRMQAELELRKAEESVGFLPGVLQILGTSDANVAVRQAAAIYFKNRLQRGWDPESKKPVNEGDKLFVRQHILRAIVELPANIRVQLITCLGRMLQYDYAQGLWPQFLQDSMNMVQAQDQASVYGGLAAVQEFVKCFQWAKPEKRQFLDELIERGLPILHSVGTRLVPLTDVEAGDMLKTILKTYNATIRMSLSKTQQESSSLVPWGTLFVQVIEKTLPIDMPAMPADALEREKHPWWKAKKWAYSCLNTLFERYGRKPEKAYHSFSIVFMEHFAPNILNVYMKQIEQLVSGVWMSARVKQHLADFVTKCVKPVGTWNIIKPHLEAIILQFVFPLLCFNEEDEELWNTDPVEYVHKKIDNPLEDFRSPVHAVETLLFDIAKLRSKTFVPIVSLINTIIARYEETSQEQRNPRHKDGALKMMSCLAPLALDNKSPIKGHLEQFIVTHVLPELKSSHAFLRARACETLLSYEGLVFENEGNQQMAFRGVLDCLVDSDLPVRVSAALALRIYLKIPMIYEAMKPHVQSIIQALMNLTNEVDMETLTQVLETLVADYSEELAPFAIQLATQLRDTFVRLMAEVSTENEDMEYDESLEEKTAAAQGVLRTLCTLVLAMEASPQISVELEVIVAPALTFVLQHNVIDLYDETFDIIETTTFCAKAISRVMWDIWPLIYQAFKTDAVDYIDEMANCLENYVSFGKETFAQSKEHQEQIYDIIQTVLREDNEHLTDTNRSRACDLIEAILLNLRGHVDVYVPRFLELALPYIQKSGRLKKAGFKVRCLEVVINGIYYNPAGTLVLLEQKAATAAVLEFWFKNLGDFKRVHDKKLCILALLAILDLPLNQIPPSLQGPGWTQVLLCVLQVFESYPEAIQAREAEEKMYAEGLDDEDEQDVEEDEDAEIFFTDAPDDDCDVLDDDDKYLEMLAHSAAESRQNGSAQDAVFEDDDDDWDVEELEEDVFFTTPLDHIEAYSQFERTMQRLAGNPESASLVRQALNAQQHSFIEALIRQAAHNREKKTAQ</sequence>
<evidence type="ECO:0000256" key="2">
    <source>
        <dbReference type="ARBA" id="ARBA00004496"/>
    </source>
</evidence>
<dbReference type="AlphaFoldDB" id="A0A0L0H4I1"/>
<dbReference type="STRING" id="645134.A0A0L0H4I1"/>
<dbReference type="EMBL" id="KQ257469">
    <property type="protein sequence ID" value="KNC96420.1"/>
    <property type="molecule type" value="Genomic_DNA"/>
</dbReference>